<proteinExistence type="predicted"/>
<organism evidence="2">
    <name type="scientific">marine metagenome</name>
    <dbReference type="NCBI Taxonomy" id="408172"/>
    <lineage>
        <taxon>unclassified sequences</taxon>
        <taxon>metagenomes</taxon>
        <taxon>ecological metagenomes</taxon>
    </lineage>
</organism>
<evidence type="ECO:0008006" key="3">
    <source>
        <dbReference type="Google" id="ProtNLM"/>
    </source>
</evidence>
<evidence type="ECO:0000313" key="2">
    <source>
        <dbReference type="EMBL" id="SVD60989.1"/>
    </source>
</evidence>
<accession>A0A382WQQ0</accession>
<dbReference type="EMBL" id="UINC01161665">
    <property type="protein sequence ID" value="SVD60989.1"/>
    <property type="molecule type" value="Genomic_DNA"/>
</dbReference>
<protein>
    <recommendedName>
        <fullName evidence="3">Peptidase M20 dimerisation domain-containing protein</fullName>
    </recommendedName>
</protein>
<dbReference type="InterPro" id="IPR052030">
    <property type="entry name" value="Peptidase_M20/M20A_hydrolases"/>
</dbReference>
<reference evidence="2" key="1">
    <citation type="submission" date="2018-05" db="EMBL/GenBank/DDBJ databases">
        <authorList>
            <person name="Lanie J.A."/>
            <person name="Ng W.-L."/>
            <person name="Kazmierczak K.M."/>
            <person name="Andrzejewski T.M."/>
            <person name="Davidsen T.M."/>
            <person name="Wayne K.J."/>
            <person name="Tettelin H."/>
            <person name="Glass J.I."/>
            <person name="Rusch D."/>
            <person name="Podicherti R."/>
            <person name="Tsui H.-C.T."/>
            <person name="Winkler M.E."/>
        </authorList>
    </citation>
    <scope>NUCLEOTIDE SEQUENCE</scope>
</reference>
<feature type="coiled-coil region" evidence="1">
    <location>
        <begin position="1"/>
        <end position="56"/>
    </location>
</feature>
<name>A0A382WQQ0_9ZZZZ</name>
<dbReference type="Gene3D" id="3.40.630.10">
    <property type="entry name" value="Zn peptidases"/>
    <property type="match status" value="1"/>
</dbReference>
<gene>
    <name evidence="2" type="ORF">METZ01_LOCUS413843</name>
</gene>
<dbReference type="GO" id="GO:0005737">
    <property type="term" value="C:cytoplasm"/>
    <property type="evidence" value="ECO:0007669"/>
    <property type="project" value="TreeGrafter"/>
</dbReference>
<evidence type="ECO:0000256" key="1">
    <source>
        <dbReference type="SAM" id="Coils"/>
    </source>
</evidence>
<dbReference type="PANTHER" id="PTHR30575">
    <property type="entry name" value="PEPTIDASE M20"/>
    <property type="match status" value="1"/>
</dbReference>
<dbReference type="SUPFAM" id="SSF53187">
    <property type="entry name" value="Zn-dependent exopeptidases"/>
    <property type="match status" value="1"/>
</dbReference>
<dbReference type="GO" id="GO:0046657">
    <property type="term" value="P:folic acid catabolic process"/>
    <property type="evidence" value="ECO:0007669"/>
    <property type="project" value="TreeGrafter"/>
</dbReference>
<feature type="non-terminal residue" evidence="2">
    <location>
        <position position="103"/>
    </location>
</feature>
<dbReference type="GO" id="GO:0071713">
    <property type="term" value="F:para-aminobenzoyl-glutamate hydrolase activity"/>
    <property type="evidence" value="ECO:0007669"/>
    <property type="project" value="TreeGrafter"/>
</dbReference>
<dbReference type="GO" id="GO:0016805">
    <property type="term" value="F:dipeptidase activity"/>
    <property type="evidence" value="ECO:0007669"/>
    <property type="project" value="TreeGrafter"/>
</dbReference>
<dbReference type="PANTHER" id="PTHR30575:SF0">
    <property type="entry name" value="XAA-ARG DIPEPTIDASE"/>
    <property type="match status" value="1"/>
</dbReference>
<dbReference type="AlphaFoldDB" id="A0A382WQQ0"/>
<keyword evidence="1" id="KW-0175">Coiled coil</keyword>
<sequence length="103" mass="11371">MKEIYNEIDSLKNDLIDLSHQIHSNPEIKWQEFSAVKNIETLLNKYNIQINKVKDLPTAFTASIKGNSKGPVIALLAEYDALPGIGHACGHNLIAITNIGAFL</sequence>